<feature type="compositionally biased region" description="Polar residues" evidence="1">
    <location>
        <begin position="83"/>
        <end position="100"/>
    </location>
</feature>
<dbReference type="Proteomes" id="UP001589813">
    <property type="component" value="Unassembled WGS sequence"/>
</dbReference>
<reference evidence="3 4" key="1">
    <citation type="submission" date="2024-09" db="EMBL/GenBank/DDBJ databases">
        <authorList>
            <person name="Sun Q."/>
            <person name="Mori K."/>
        </authorList>
    </citation>
    <scope>NUCLEOTIDE SEQUENCE [LARGE SCALE GENOMIC DNA]</scope>
    <source>
        <strain evidence="3 4">KCTC 23315</strain>
    </source>
</reference>
<dbReference type="RefSeq" id="WP_377248850.1">
    <property type="nucleotide sequence ID" value="NZ_JBHLXP010000011.1"/>
</dbReference>
<accession>A0ABV6BIP5</accession>
<proteinExistence type="predicted"/>
<gene>
    <name evidence="3" type="ORF">ACFFJP_20750</name>
</gene>
<dbReference type="EMBL" id="JBHLXP010000011">
    <property type="protein sequence ID" value="MFC0050719.1"/>
    <property type="molecule type" value="Genomic_DNA"/>
</dbReference>
<keyword evidence="2" id="KW-0732">Signal</keyword>
<organism evidence="3 4">
    <name type="scientific">Rheinheimera tilapiae</name>
    <dbReference type="NCBI Taxonomy" id="875043"/>
    <lineage>
        <taxon>Bacteria</taxon>
        <taxon>Pseudomonadati</taxon>
        <taxon>Pseudomonadota</taxon>
        <taxon>Gammaproteobacteria</taxon>
        <taxon>Chromatiales</taxon>
        <taxon>Chromatiaceae</taxon>
        <taxon>Rheinheimera</taxon>
    </lineage>
</organism>
<evidence type="ECO:0000256" key="1">
    <source>
        <dbReference type="SAM" id="MobiDB-lite"/>
    </source>
</evidence>
<feature type="signal peptide" evidence="2">
    <location>
        <begin position="1"/>
        <end position="28"/>
    </location>
</feature>
<name>A0ABV6BIP5_9GAMM</name>
<comment type="caution">
    <text evidence="3">The sequence shown here is derived from an EMBL/GenBank/DDBJ whole genome shotgun (WGS) entry which is preliminary data.</text>
</comment>
<keyword evidence="4" id="KW-1185">Reference proteome</keyword>
<evidence type="ECO:0000256" key="2">
    <source>
        <dbReference type="SAM" id="SignalP"/>
    </source>
</evidence>
<protein>
    <submittedName>
        <fullName evidence="3">Uncharacterized protein</fullName>
    </submittedName>
</protein>
<feature type="chain" id="PRO_5047144925" evidence="2">
    <location>
        <begin position="29"/>
        <end position="100"/>
    </location>
</feature>
<evidence type="ECO:0000313" key="3">
    <source>
        <dbReference type="EMBL" id="MFC0050719.1"/>
    </source>
</evidence>
<evidence type="ECO:0000313" key="4">
    <source>
        <dbReference type="Proteomes" id="UP001589813"/>
    </source>
</evidence>
<sequence length="100" mass="10840">MFKPKWMLLLGCIHLVACTSTPSETASAAKTTSAPVKVAVVKSYNKDTDKNAVVCRKEKTLGSNRTVKVCKTIAQQNDERKQAQQMVNDRTLQQSLGGGG</sequence>
<feature type="region of interest" description="Disordered" evidence="1">
    <location>
        <begin position="79"/>
        <end position="100"/>
    </location>
</feature>